<comment type="catalytic activity">
    <reaction evidence="8 9">
        <text>RNA(n) + a ribonucleoside 5'-triphosphate = RNA(n+1) + diphosphate</text>
        <dbReference type="Rhea" id="RHEA:21248"/>
        <dbReference type="Rhea" id="RHEA-COMP:14527"/>
        <dbReference type="Rhea" id="RHEA-COMP:17342"/>
        <dbReference type="ChEBI" id="CHEBI:33019"/>
        <dbReference type="ChEBI" id="CHEBI:61557"/>
        <dbReference type="ChEBI" id="CHEBI:140395"/>
        <dbReference type="EC" id="2.7.7.6"/>
    </reaction>
</comment>
<dbReference type="GO" id="GO:0034245">
    <property type="term" value="C:mitochondrial DNA-directed RNA polymerase complex"/>
    <property type="evidence" value="ECO:0007669"/>
    <property type="project" value="TreeGrafter"/>
</dbReference>
<evidence type="ECO:0000256" key="2">
    <source>
        <dbReference type="ARBA" id="ARBA00012418"/>
    </source>
</evidence>
<dbReference type="FunFam" id="1.10.150.20:FF:000031">
    <property type="entry name" value="DNA-directed RNA polymerase"/>
    <property type="match status" value="1"/>
</dbReference>
<evidence type="ECO:0000256" key="4">
    <source>
        <dbReference type="ARBA" id="ARBA00022679"/>
    </source>
</evidence>
<dbReference type="Gene3D" id="1.10.1320.10">
    <property type="entry name" value="DNA-directed RNA polymerase, N-terminal domain"/>
    <property type="match status" value="1"/>
</dbReference>
<dbReference type="PROSITE" id="PS00900">
    <property type="entry name" value="RNA_POL_PHAGE_1"/>
    <property type="match status" value="1"/>
</dbReference>
<feature type="region of interest" description="Disordered" evidence="10">
    <location>
        <begin position="306"/>
        <end position="356"/>
    </location>
</feature>
<evidence type="ECO:0000313" key="12">
    <source>
        <dbReference type="EMBL" id="KAG7167239.1"/>
    </source>
</evidence>
<evidence type="ECO:0000256" key="3">
    <source>
        <dbReference type="ARBA" id="ARBA00022478"/>
    </source>
</evidence>
<accession>A0A8J5MY30</accession>
<dbReference type="GO" id="GO:0006390">
    <property type="term" value="P:mitochondrial transcription"/>
    <property type="evidence" value="ECO:0007669"/>
    <property type="project" value="TreeGrafter"/>
</dbReference>
<keyword evidence="6" id="KW-0809">Transit peptide</keyword>
<dbReference type="SUPFAM" id="SSF56672">
    <property type="entry name" value="DNA/RNA polymerases"/>
    <property type="match status" value="1"/>
</dbReference>
<dbReference type="Pfam" id="PF14700">
    <property type="entry name" value="RPOL_N"/>
    <property type="match status" value="1"/>
</dbReference>
<feature type="region of interest" description="Disordered" evidence="10">
    <location>
        <begin position="410"/>
        <end position="445"/>
    </location>
</feature>
<protein>
    <recommendedName>
        <fullName evidence="2 9">DNA-directed RNA polymerase</fullName>
        <ecNumber evidence="2 9">2.7.7.6</ecNumber>
    </recommendedName>
</protein>
<comment type="similarity">
    <text evidence="1 9">Belongs to the phage and mitochondrial RNA polymerase family.</text>
</comment>
<feature type="compositionally biased region" description="Low complexity" evidence="10">
    <location>
        <begin position="343"/>
        <end position="353"/>
    </location>
</feature>
<name>A0A8J5MY30_HOMAM</name>
<dbReference type="InterPro" id="IPR046950">
    <property type="entry name" value="DNA-dir_Rpol_C_phage-type"/>
</dbReference>
<dbReference type="PROSITE" id="PS00489">
    <property type="entry name" value="RNA_POL_PHAGE_2"/>
    <property type="match status" value="1"/>
</dbReference>
<dbReference type="PANTHER" id="PTHR10102:SF0">
    <property type="entry name" value="DNA-DIRECTED RNA POLYMERASE, MITOCHONDRIAL"/>
    <property type="match status" value="1"/>
</dbReference>
<comment type="caution">
    <text evidence="12">The sequence shown here is derived from an EMBL/GenBank/DDBJ whole genome shotgun (WGS) entry which is preliminary data.</text>
</comment>
<organism evidence="12 13">
    <name type="scientific">Homarus americanus</name>
    <name type="common">American lobster</name>
    <dbReference type="NCBI Taxonomy" id="6706"/>
    <lineage>
        <taxon>Eukaryota</taxon>
        <taxon>Metazoa</taxon>
        <taxon>Ecdysozoa</taxon>
        <taxon>Arthropoda</taxon>
        <taxon>Crustacea</taxon>
        <taxon>Multicrustacea</taxon>
        <taxon>Malacostraca</taxon>
        <taxon>Eumalacostraca</taxon>
        <taxon>Eucarida</taxon>
        <taxon>Decapoda</taxon>
        <taxon>Pleocyemata</taxon>
        <taxon>Astacidea</taxon>
        <taxon>Nephropoidea</taxon>
        <taxon>Nephropidae</taxon>
        <taxon>Homarus</taxon>
    </lineage>
</organism>
<feature type="compositionally biased region" description="Polar residues" evidence="10">
    <location>
        <begin position="306"/>
        <end position="319"/>
    </location>
</feature>
<evidence type="ECO:0000256" key="9">
    <source>
        <dbReference type="RuleBase" id="RU003805"/>
    </source>
</evidence>
<keyword evidence="3 9" id="KW-0240">DNA-directed RNA polymerase</keyword>
<dbReference type="InterPro" id="IPR043502">
    <property type="entry name" value="DNA/RNA_pol_sf"/>
</dbReference>
<dbReference type="Pfam" id="PF00940">
    <property type="entry name" value="RNA_pol"/>
    <property type="match status" value="1"/>
</dbReference>
<evidence type="ECO:0000313" key="13">
    <source>
        <dbReference type="Proteomes" id="UP000747542"/>
    </source>
</evidence>
<dbReference type="Gene3D" id="1.10.150.20">
    <property type="entry name" value="5' to 3' exonuclease, C-terminal subdomain"/>
    <property type="match status" value="1"/>
</dbReference>
<evidence type="ECO:0000256" key="7">
    <source>
        <dbReference type="ARBA" id="ARBA00023163"/>
    </source>
</evidence>
<evidence type="ECO:0000256" key="8">
    <source>
        <dbReference type="ARBA" id="ARBA00048552"/>
    </source>
</evidence>
<dbReference type="SMART" id="SM01311">
    <property type="entry name" value="RPOL_N"/>
    <property type="match status" value="1"/>
</dbReference>
<dbReference type="Gene3D" id="1.25.40.10">
    <property type="entry name" value="Tetratricopeptide repeat domain"/>
    <property type="match status" value="1"/>
</dbReference>
<keyword evidence="7 9" id="KW-0804">Transcription</keyword>
<dbReference type="PANTHER" id="PTHR10102">
    <property type="entry name" value="DNA-DIRECTED RNA POLYMERASE, MITOCHONDRIAL"/>
    <property type="match status" value="1"/>
</dbReference>
<dbReference type="InterPro" id="IPR011990">
    <property type="entry name" value="TPR-like_helical_dom_sf"/>
</dbReference>
<feature type="domain" description="DNA-directed RNA polymerase N-terminal" evidence="11">
    <location>
        <begin position="643"/>
        <end position="957"/>
    </location>
</feature>
<feature type="compositionally biased region" description="Basic residues" evidence="10">
    <location>
        <begin position="329"/>
        <end position="342"/>
    </location>
</feature>
<dbReference type="InterPro" id="IPR002092">
    <property type="entry name" value="DNA-dir_Rpol_phage-type"/>
</dbReference>
<proteinExistence type="inferred from homology"/>
<dbReference type="InterPro" id="IPR029262">
    <property type="entry name" value="RPOL_N"/>
</dbReference>
<keyword evidence="5 9" id="KW-0548">Nucleotidyltransferase</keyword>
<evidence type="ECO:0000256" key="5">
    <source>
        <dbReference type="ARBA" id="ARBA00022695"/>
    </source>
</evidence>
<dbReference type="GO" id="GO:0071897">
    <property type="term" value="P:DNA biosynthetic process"/>
    <property type="evidence" value="ECO:0007669"/>
    <property type="project" value="UniProtKB-ARBA"/>
</dbReference>
<gene>
    <name evidence="12" type="primary">Polr-L</name>
    <name evidence="12" type="ORF">Hamer_G017149</name>
</gene>
<dbReference type="FunFam" id="1.10.287.280:FF:000001">
    <property type="entry name" value="DNA-directed RNA polymerase"/>
    <property type="match status" value="1"/>
</dbReference>
<comment type="function">
    <text evidence="9">DNA-dependent RNA polymerase catalyzes the transcription of DNA into RNA using the four ribonucleoside triphosphates as substrates.</text>
</comment>
<evidence type="ECO:0000256" key="10">
    <source>
        <dbReference type="SAM" id="MobiDB-lite"/>
    </source>
</evidence>
<dbReference type="Gene3D" id="1.10.287.280">
    <property type="match status" value="1"/>
</dbReference>
<dbReference type="EMBL" id="JAHLQT010021820">
    <property type="protein sequence ID" value="KAG7167239.1"/>
    <property type="molecule type" value="Genomic_DNA"/>
</dbReference>
<keyword evidence="13" id="KW-1185">Reference proteome</keyword>
<evidence type="ECO:0000259" key="11">
    <source>
        <dbReference type="SMART" id="SM01311"/>
    </source>
</evidence>
<evidence type="ECO:0000256" key="6">
    <source>
        <dbReference type="ARBA" id="ARBA00022946"/>
    </source>
</evidence>
<feature type="compositionally biased region" description="Basic residues" evidence="10">
    <location>
        <begin position="418"/>
        <end position="428"/>
    </location>
</feature>
<dbReference type="EC" id="2.7.7.6" evidence="2 9"/>
<sequence>MCRLQCKGFKAKDDLWVNLTGDQELYCGEKDDPILLFDHMVLKKHWYYIHDFETARSMAPAVFFLKLLLPTTCNIPKLGPRIVKEDLKLLPRRCGACRRYDGTRDWTVRNYSTLTNAQYPKSQLKTRINKKPTVDIIRVADESIREGRARITRINQHSFNQTLGNLPKAPVETTGTAKVSHSVEESALSESLLEFNEQISNEKIRNLINSHVENSWTSYPNINEEVRWGRGMTHTYDASFIVNDVSDSAEIFEGNPSNINFAEELFRNVAPAEKRESLDKSDSDLSLLSSPLSGFAHVESVPLPETTSDASVGVSQSSQQKDDNSTNAKSKKKVVSSKKKTKAAPTPQKTKSASNKLKVVKGATSTLKSKQKHPTVKQLSVEQPLVEDSLSWETTIGEISTQVLEEESIKTHAAASKKSPKLTKKQKKLQREDENKKHLKEVRRRGREASFNQSLAAYISVCVNMGMLNRATHTLLYYRQCAKHTTNSHASQRISTVQPYNFVLQGHAEKGNFRKMEELLKCLFEDHITPDETTYAMLLNCLGRQPESPDNTKSIEGCLNTMKKAGIDVQTLFTNVDFVSNGFECALKAVRRVLPSFELHQEMPPTVFSCNLVNKLNKSLHSTKVSSPAHGVVTLEELAEWAEEQFNMEVKSELVINSIEKKEESENAHHYRKMLELWEGRWRKVLHNSFVTQLNVLKKSFFSNRLDKRMTLYPYLVTLPPEEFVNIMMQEIYRLARGSDTFSLTRYTLYRRLGELVYNRYLVQYKKDAGVLDKLKNVYQEYLSWYLDNDRKDGVTYVPRVRWQELADSRGGGPNVEHGPVDWPNTVLVSLGKFMYSMIFLKVLVWNPLHSEKHAYPALYEVERAKGYRVVDEIKPSPSLVELYQKAAKPTLTFESVVSPMVCPPIPWVSTKLGGYLLNNAKIVRLPYSAHQQKHRMEECGKQQLYPVMDSLNQLSTIPWTVNQPILDIIIELFNNKGCEELDIPQPPSECPQPKKVHPGMSKSEIYKIRRQRLEYEQKKNEMHSLWCDALYKLSLANHFRDRVFWFPHNMDFRGRVYPCPPHLNHLSSDVFRSVLQFARGEKLGPEGLRWLKLHLINLTGFVKRESVVDRLKYCEEVMDDIFDSADEPITGKRWWTKSDEPWQTLAACKELAAAIRSGNPEEYVSHLPIHQDGSCNGLQHYAALGRDKIGAISVNLAPSKVPQDVYSAVAALVEDERIKDANAGQEIAQVLEGHVKRKVIKQTVMTTVYGVTRYGARLQIEKQLKALDDFPQEHRWAASHYLVHKTFLCLEKMFTATKEIQNWFTDCAKIVSETRGENLEYVTPLGLPVVQPYSKFKGDQVSITKLPASFCMDSFMKPNVMKQKNAFPPNFIHSLDSTHMMLTSLNCQKAGITFVSVHDCFWTHASSVDTMSKICRQQFVALHKEPILEDLSKFLQKTFGLSHSDFAHDGSALDSSKMKLNNVVCQVPTKGEFDITSVHDSMYFFS</sequence>
<dbReference type="InterPro" id="IPR037159">
    <property type="entry name" value="RNA_POL_N_sf"/>
</dbReference>
<reference evidence="12" key="1">
    <citation type="journal article" date="2021" name="Sci. Adv.">
        <title>The American lobster genome reveals insights on longevity, neural, and immune adaptations.</title>
        <authorList>
            <person name="Polinski J.M."/>
            <person name="Zimin A.V."/>
            <person name="Clark K.F."/>
            <person name="Kohn A.B."/>
            <person name="Sadowski N."/>
            <person name="Timp W."/>
            <person name="Ptitsyn A."/>
            <person name="Khanna P."/>
            <person name="Romanova D.Y."/>
            <person name="Williams P."/>
            <person name="Greenwood S.J."/>
            <person name="Moroz L.L."/>
            <person name="Walt D.R."/>
            <person name="Bodnar A.G."/>
        </authorList>
    </citation>
    <scope>NUCLEOTIDE SEQUENCE</scope>
    <source>
        <strain evidence="12">GMGI-L3</strain>
    </source>
</reference>
<dbReference type="GO" id="GO:0003899">
    <property type="term" value="F:DNA-directed RNA polymerase activity"/>
    <property type="evidence" value="ECO:0007669"/>
    <property type="project" value="UniProtKB-EC"/>
</dbReference>
<dbReference type="GO" id="GO:0001018">
    <property type="term" value="F:mitochondrial promoter sequence-specific DNA binding"/>
    <property type="evidence" value="ECO:0007669"/>
    <property type="project" value="TreeGrafter"/>
</dbReference>
<dbReference type="Proteomes" id="UP000747542">
    <property type="component" value="Unassembled WGS sequence"/>
</dbReference>
<evidence type="ECO:0000256" key="1">
    <source>
        <dbReference type="ARBA" id="ARBA00009493"/>
    </source>
</evidence>
<keyword evidence="4 9" id="KW-0808">Transferase</keyword>